<dbReference type="EMBL" id="ML005117">
    <property type="protein sequence ID" value="RKP20071.1"/>
    <property type="molecule type" value="Genomic_DNA"/>
</dbReference>
<dbReference type="HOGENOM" id="CLU_862104_0_0_1"/>
<keyword evidence="3" id="KW-1185">Reference proteome</keyword>
<feature type="non-terminal residue" evidence="1">
    <location>
        <position position="1"/>
    </location>
</feature>
<evidence type="ECO:0000313" key="2">
    <source>
        <dbReference type="EMBL" id="RKP20071.1"/>
    </source>
</evidence>
<dbReference type="EMBL" id="KE560797">
    <property type="protein sequence ID" value="EPZ35600.1"/>
    <property type="molecule type" value="Genomic_DNA"/>
</dbReference>
<reference evidence="2" key="3">
    <citation type="submission" date="2018-08" db="EMBL/GenBank/DDBJ databases">
        <title>Leveraging single-cell genomics to expand the Fungal Tree of Life.</title>
        <authorList>
            <consortium name="DOE Joint Genome Institute"/>
            <person name="Ahrendt S.R."/>
            <person name="Quandt C.A."/>
            <person name="Ciobanu D."/>
            <person name="Clum A."/>
            <person name="Salamov A."/>
            <person name="Andreopoulos B."/>
            <person name="Cheng J.-F."/>
            <person name="Woyke T."/>
            <person name="Pelin A."/>
            <person name="Henrissat B."/>
            <person name="Reynolds N."/>
            <person name="Benny G.L."/>
            <person name="Smith M.E."/>
            <person name="James T.Y."/>
            <person name="Grigoriev I.V."/>
        </authorList>
    </citation>
    <scope>NUCLEOTIDE SEQUENCE</scope>
    <source>
        <strain evidence="2">CSF55</strain>
    </source>
</reference>
<evidence type="ECO:0000313" key="4">
    <source>
        <dbReference type="Proteomes" id="UP000281549"/>
    </source>
</evidence>
<sequence length="323" mass="37723">NSGKISRKRSTDSTISEEKTRIEGVELSDDPFRRSLIWKKPVIPKNEKSFLEVNVLEGKILSLLAPKYFEIPVGRTKAETLLLETKCSEKYEDVMDILSQIKKLRQEQEALFLENAEKASELWDLLIKFQTSKYLLIDTIKGTQCLTLDDCFLDVRQLPGIDEMKARKEMKSRLASLKNLCDRYFHTKFRSFNKFHAYRNLKSTLSCHAETQPDCWSIAETIDFAEKIKEIEENAMEELSKVVDLIHKIIDTKSHHLENNDVIKLAKVFDEISNIKPSEKKENHISHVEYYSNLRPFKFRKGILERLLDFQNEMDAVDRENSN</sequence>
<gene>
    <name evidence="1" type="ORF">O9G_006001</name>
    <name evidence="2" type="ORF">ROZALSC1DRAFT_28407</name>
</gene>
<reference evidence="4" key="2">
    <citation type="journal article" date="2018" name="Nat. Microbiol.">
        <title>Leveraging single-cell genomics to expand the fungal tree of life.</title>
        <authorList>
            <person name="Ahrendt S.R."/>
            <person name="Quandt C.A."/>
            <person name="Ciobanu D."/>
            <person name="Clum A."/>
            <person name="Salamov A."/>
            <person name="Andreopoulos B."/>
            <person name="Cheng J.F."/>
            <person name="Woyke T."/>
            <person name="Pelin A."/>
            <person name="Henrissat B."/>
            <person name="Reynolds N.K."/>
            <person name="Benny G.L."/>
            <person name="Smith M.E."/>
            <person name="James T.Y."/>
            <person name="Grigoriev I.V."/>
        </authorList>
    </citation>
    <scope>NUCLEOTIDE SEQUENCE [LARGE SCALE GENOMIC DNA]</scope>
    <source>
        <strain evidence="4">CSF55</strain>
    </source>
</reference>
<accession>A0A075AZ99</accession>
<dbReference type="AlphaFoldDB" id="A0A075AZ99"/>
<proteinExistence type="predicted"/>
<name>A0A075AZ99_ROZAC</name>
<protein>
    <submittedName>
        <fullName evidence="1">Uncharacterized protein</fullName>
    </submittedName>
</protein>
<dbReference type="Proteomes" id="UP000281549">
    <property type="component" value="Unassembled WGS sequence"/>
</dbReference>
<evidence type="ECO:0000313" key="1">
    <source>
        <dbReference type="EMBL" id="EPZ35600.1"/>
    </source>
</evidence>
<dbReference type="Proteomes" id="UP000030755">
    <property type="component" value="Unassembled WGS sequence"/>
</dbReference>
<organism evidence="1 3">
    <name type="scientific">Rozella allomycis (strain CSF55)</name>
    <dbReference type="NCBI Taxonomy" id="988480"/>
    <lineage>
        <taxon>Eukaryota</taxon>
        <taxon>Fungi</taxon>
        <taxon>Fungi incertae sedis</taxon>
        <taxon>Cryptomycota</taxon>
        <taxon>Cryptomycota incertae sedis</taxon>
        <taxon>Rozella</taxon>
    </lineage>
</organism>
<evidence type="ECO:0000313" key="3">
    <source>
        <dbReference type="Proteomes" id="UP000030755"/>
    </source>
</evidence>
<reference evidence="1 3" key="1">
    <citation type="journal article" date="2013" name="Curr. Biol.">
        <title>Shared signatures of parasitism and phylogenomics unite Cryptomycota and microsporidia.</title>
        <authorList>
            <person name="James T.Y."/>
            <person name="Pelin A."/>
            <person name="Bonen L."/>
            <person name="Ahrendt S."/>
            <person name="Sain D."/>
            <person name="Corradi N."/>
            <person name="Stajich J.E."/>
        </authorList>
    </citation>
    <scope>NUCLEOTIDE SEQUENCE [LARGE SCALE GENOMIC DNA]</scope>
    <source>
        <strain evidence="1 3">CSF55</strain>
        <strain evidence="1 3">CSF55</strain>
    </source>
</reference>